<reference evidence="1 2" key="1">
    <citation type="submission" date="2019-12" db="EMBL/GenBank/DDBJ databases">
        <authorList>
            <person name="Lee S.D."/>
        </authorList>
    </citation>
    <scope>NUCLEOTIDE SEQUENCE [LARGE SCALE GENOMIC DNA]</scope>
    <source>
        <strain evidence="1 2">GH3-10</strain>
    </source>
</reference>
<sequence length="57" mass="5852">MVIFNRSANRTARYNGGWIVPAAVNLPVAGATVDAEARAAIGEIVEALKAAGILATE</sequence>
<proteinExistence type="predicted"/>
<dbReference type="EMBL" id="WUBR01000003">
    <property type="protein sequence ID" value="MWV28762.1"/>
    <property type="molecule type" value="Genomic_DNA"/>
</dbReference>
<dbReference type="AlphaFoldDB" id="A0A844XGI2"/>
<name>A0A844XGI2_9SPHN</name>
<protein>
    <submittedName>
        <fullName evidence="1">Uncharacterized protein</fullName>
    </submittedName>
</protein>
<comment type="caution">
    <text evidence="1">The sequence shown here is derived from an EMBL/GenBank/DDBJ whole genome shotgun (WGS) entry which is preliminary data.</text>
</comment>
<accession>A0A844XGI2</accession>
<reference evidence="1 2" key="2">
    <citation type="submission" date="2020-02" db="EMBL/GenBank/DDBJ databases">
        <title>Erythrobacter dongmakensis sp. nov., isolated from a tidal mudflat.</title>
        <authorList>
            <person name="Kim I.S."/>
        </authorList>
    </citation>
    <scope>NUCLEOTIDE SEQUENCE [LARGE SCALE GENOMIC DNA]</scope>
    <source>
        <strain evidence="1 2">GH3-10</strain>
    </source>
</reference>
<evidence type="ECO:0000313" key="2">
    <source>
        <dbReference type="Proteomes" id="UP000461409"/>
    </source>
</evidence>
<organism evidence="1 2">
    <name type="scientific">Aurantiacibacter rhizosphaerae</name>
    <dbReference type="NCBI Taxonomy" id="2691582"/>
    <lineage>
        <taxon>Bacteria</taxon>
        <taxon>Pseudomonadati</taxon>
        <taxon>Pseudomonadota</taxon>
        <taxon>Alphaproteobacteria</taxon>
        <taxon>Sphingomonadales</taxon>
        <taxon>Erythrobacteraceae</taxon>
        <taxon>Aurantiacibacter</taxon>
    </lineage>
</organism>
<dbReference type="Proteomes" id="UP000461409">
    <property type="component" value="Unassembled WGS sequence"/>
</dbReference>
<keyword evidence="2" id="KW-1185">Reference proteome</keyword>
<evidence type="ECO:0000313" key="1">
    <source>
        <dbReference type="EMBL" id="MWV28762.1"/>
    </source>
</evidence>
<gene>
    <name evidence="1" type="ORF">GRF63_12680</name>
</gene>